<dbReference type="CDD" id="cd01166">
    <property type="entry name" value="KdgK"/>
    <property type="match status" value="1"/>
</dbReference>
<evidence type="ECO:0000256" key="1">
    <source>
        <dbReference type="ARBA" id="ARBA00010688"/>
    </source>
</evidence>
<dbReference type="GO" id="GO:0005829">
    <property type="term" value="C:cytosol"/>
    <property type="evidence" value="ECO:0007669"/>
    <property type="project" value="TreeGrafter"/>
</dbReference>
<dbReference type="GO" id="GO:0019698">
    <property type="term" value="P:D-galacturonate catabolic process"/>
    <property type="evidence" value="ECO:0007669"/>
    <property type="project" value="TreeGrafter"/>
</dbReference>
<evidence type="ECO:0000313" key="5">
    <source>
        <dbReference type="EMBL" id="SLN23899.1"/>
    </source>
</evidence>
<dbReference type="InterPro" id="IPR029056">
    <property type="entry name" value="Ribokinase-like"/>
</dbReference>
<dbReference type="Pfam" id="PF00294">
    <property type="entry name" value="PfkB"/>
    <property type="match status" value="1"/>
</dbReference>
<dbReference type="AlphaFoldDB" id="A0A1Y5RRU4"/>
<keyword evidence="3 5" id="KW-0418">Kinase</keyword>
<protein>
    <submittedName>
        <fullName evidence="5">2-dehydro-3-deoxygluconokinase</fullName>
        <ecNumber evidence="5">2.7.1.45</ecNumber>
    </submittedName>
</protein>
<dbReference type="Proteomes" id="UP000193307">
    <property type="component" value="Unassembled WGS sequence"/>
</dbReference>
<sequence>MKTKRLLTIGECMVEMAPDGHGKYSMNFAGDTLNTAWYAKRCLAGLDDYSVGYLTAVGTDSISQKMLDFLSESGVDSTYVSHTPDRTLGLYMIQLDNGERSFAYWRDTSAAKLLAADPSTLDTAFSGDQILLFSGITLAILSPEHRQNLIDALARARAQGAQVVFDTNIRPRLWENPNITKEWLSKAASIADVMLPSFDEEEDMFGDAKPQDTALRYRDLGAHTVIVKNGAHEMYAWSQGEGGISISPDPVTPVDSTAAGDSFNAGYITARMQGANLEEALRAGMMLSAQVVQHRGALVAL</sequence>
<dbReference type="GO" id="GO:0006974">
    <property type="term" value="P:DNA damage response"/>
    <property type="evidence" value="ECO:0007669"/>
    <property type="project" value="TreeGrafter"/>
</dbReference>
<keyword evidence="2 5" id="KW-0808">Transferase</keyword>
<dbReference type="STRING" id="658057.SAMN04488032_102309"/>
<feature type="domain" description="Carbohydrate kinase PfkB" evidence="4">
    <location>
        <begin position="5"/>
        <end position="297"/>
    </location>
</feature>
<dbReference type="EMBL" id="FWFW01000002">
    <property type="protein sequence ID" value="SLN23899.1"/>
    <property type="molecule type" value="Genomic_DNA"/>
</dbReference>
<dbReference type="SUPFAM" id="SSF53613">
    <property type="entry name" value="Ribokinase-like"/>
    <property type="match status" value="1"/>
</dbReference>
<dbReference type="InterPro" id="IPR050306">
    <property type="entry name" value="PfkB_Carbo_kinase"/>
</dbReference>
<keyword evidence="6" id="KW-1185">Reference proteome</keyword>
<name>A0A1Y5RRU4_9RHOB</name>
<dbReference type="GO" id="GO:0042840">
    <property type="term" value="P:D-glucuronate catabolic process"/>
    <property type="evidence" value="ECO:0007669"/>
    <property type="project" value="TreeGrafter"/>
</dbReference>
<dbReference type="EC" id="2.7.1.45" evidence="5"/>
<dbReference type="PANTHER" id="PTHR43085:SF15">
    <property type="entry name" value="2-DEHYDRO-3-DEOXYGLUCONOKINASE"/>
    <property type="match status" value="1"/>
</dbReference>
<dbReference type="InterPro" id="IPR011611">
    <property type="entry name" value="PfkB_dom"/>
</dbReference>
<dbReference type="PANTHER" id="PTHR43085">
    <property type="entry name" value="HEXOKINASE FAMILY MEMBER"/>
    <property type="match status" value="1"/>
</dbReference>
<proteinExistence type="inferred from homology"/>
<dbReference type="Gene3D" id="3.40.1190.20">
    <property type="match status" value="1"/>
</dbReference>
<comment type="similarity">
    <text evidence="1">Belongs to the carbohydrate kinase PfkB family.</text>
</comment>
<evidence type="ECO:0000259" key="4">
    <source>
        <dbReference type="Pfam" id="PF00294"/>
    </source>
</evidence>
<evidence type="ECO:0000256" key="3">
    <source>
        <dbReference type="ARBA" id="ARBA00022777"/>
    </source>
</evidence>
<dbReference type="OrthoDB" id="9776822at2"/>
<dbReference type="InterPro" id="IPR002173">
    <property type="entry name" value="Carboh/pur_kinase_PfkB_CS"/>
</dbReference>
<accession>A0A1Y5RRU4</accession>
<reference evidence="5 6" key="1">
    <citation type="submission" date="2017-03" db="EMBL/GenBank/DDBJ databases">
        <authorList>
            <person name="Afonso C.L."/>
            <person name="Miller P.J."/>
            <person name="Scott M.A."/>
            <person name="Spackman E."/>
            <person name="Goraichik I."/>
            <person name="Dimitrov K.M."/>
            <person name="Suarez D.L."/>
            <person name="Swayne D.E."/>
        </authorList>
    </citation>
    <scope>NUCLEOTIDE SEQUENCE [LARGE SCALE GENOMIC DNA]</scope>
    <source>
        <strain evidence="5 6">CECT 7971</strain>
    </source>
</reference>
<organism evidence="5 6">
    <name type="scientific">Pacificibacter marinus</name>
    <dbReference type="NCBI Taxonomy" id="658057"/>
    <lineage>
        <taxon>Bacteria</taxon>
        <taxon>Pseudomonadati</taxon>
        <taxon>Pseudomonadota</taxon>
        <taxon>Alphaproteobacteria</taxon>
        <taxon>Rhodobacterales</taxon>
        <taxon>Roseobacteraceae</taxon>
        <taxon>Pacificibacter</taxon>
    </lineage>
</organism>
<dbReference type="GO" id="GO:0008673">
    <property type="term" value="F:2-dehydro-3-deoxygluconokinase activity"/>
    <property type="evidence" value="ECO:0007669"/>
    <property type="project" value="UniProtKB-EC"/>
</dbReference>
<dbReference type="RefSeq" id="WP_085847681.1">
    <property type="nucleotide sequence ID" value="NZ_FNZV01000002.1"/>
</dbReference>
<evidence type="ECO:0000313" key="6">
    <source>
        <dbReference type="Proteomes" id="UP000193307"/>
    </source>
</evidence>
<evidence type="ECO:0000256" key="2">
    <source>
        <dbReference type="ARBA" id="ARBA00022679"/>
    </source>
</evidence>
<gene>
    <name evidence="5" type="primary">kdgK_2</name>
    <name evidence="5" type="ORF">PAM7971_00777</name>
</gene>
<dbReference type="PROSITE" id="PS00584">
    <property type="entry name" value="PFKB_KINASES_2"/>
    <property type="match status" value="1"/>
</dbReference>